<dbReference type="VEuPathDB" id="PlasmoDB:PGAL8A_00438700"/>
<accession>A0A1J1GWW1</accession>
<dbReference type="OrthoDB" id="391128at2759"/>
<proteinExistence type="predicted"/>
<dbReference type="RefSeq" id="XP_028529609.1">
    <property type="nucleotide sequence ID" value="XM_028673125.1"/>
</dbReference>
<name>A0A1J1GWW1_PLAGA</name>
<dbReference type="SUPFAM" id="SSF50814">
    <property type="entry name" value="Lipocalins"/>
    <property type="match status" value="1"/>
</dbReference>
<dbReference type="EMBL" id="CVMV01000070">
    <property type="protein sequence ID" value="CRG96806.1"/>
    <property type="molecule type" value="Genomic_DNA"/>
</dbReference>
<dbReference type="GeneID" id="39732920"/>
<feature type="chain" id="PRO_5013380426" description="Parasitophorous vacuolar protein 5" evidence="1">
    <location>
        <begin position="19"/>
        <end position="206"/>
    </location>
</feature>
<evidence type="ECO:0000256" key="1">
    <source>
        <dbReference type="SAM" id="SignalP"/>
    </source>
</evidence>
<evidence type="ECO:0008006" key="4">
    <source>
        <dbReference type="Google" id="ProtNLM"/>
    </source>
</evidence>
<keyword evidence="1" id="KW-0732">Signal</keyword>
<reference evidence="2" key="1">
    <citation type="submission" date="2015-04" db="EMBL/GenBank/DDBJ databases">
        <authorList>
            <consortium name="Pathogen Informatics"/>
        </authorList>
    </citation>
    <scope>NUCLEOTIDE SEQUENCE [LARGE SCALE GENOMIC DNA]</scope>
    <source>
        <strain evidence="2">8A</strain>
    </source>
</reference>
<dbReference type="InterPro" id="IPR012674">
    <property type="entry name" value="Calycin"/>
</dbReference>
<evidence type="ECO:0000313" key="2">
    <source>
        <dbReference type="EMBL" id="CRG96806.1"/>
    </source>
</evidence>
<sequence>MIKLIFYIFLLMSYVVIGKNDGNLRVITKNIDLKSLQGTFYEIAINTTDKIFLGLACRCTKYEFSGLKRDGNQAYILMNFTCDRNFLIKEEKSNVNFKLILNKPLDENTTTVEEFDASLFLVENNQQILLSNHISIIYAEFNDQNEIEHFILGGNKSSEPMIIMSKYRTILQETYKRLINSLYLSGYESALLNWPFIIQTDQTLCE</sequence>
<gene>
    <name evidence="2" type="ORF">PGAL8A_00438700</name>
</gene>
<feature type="signal peptide" evidence="1">
    <location>
        <begin position="1"/>
        <end position="18"/>
    </location>
</feature>
<dbReference type="AlphaFoldDB" id="A0A1J1GWW1"/>
<evidence type="ECO:0000313" key="3">
    <source>
        <dbReference type="Proteomes" id="UP000220797"/>
    </source>
</evidence>
<dbReference type="OMA" id="LCRCTKY"/>
<keyword evidence="3" id="KW-1185">Reference proteome</keyword>
<protein>
    <recommendedName>
        <fullName evidence="4">Parasitophorous vacuolar protein 5</fullName>
    </recommendedName>
</protein>
<organism evidence="2 3">
    <name type="scientific">Plasmodium gallinaceum</name>
    <dbReference type="NCBI Taxonomy" id="5849"/>
    <lineage>
        <taxon>Eukaryota</taxon>
        <taxon>Sar</taxon>
        <taxon>Alveolata</taxon>
        <taxon>Apicomplexa</taxon>
        <taxon>Aconoidasida</taxon>
        <taxon>Haemosporida</taxon>
        <taxon>Plasmodiidae</taxon>
        <taxon>Plasmodium</taxon>
        <taxon>Plasmodium (Haemamoeba)</taxon>
    </lineage>
</organism>
<comment type="caution">
    <text evidence="2">The sequence shown here is derived from an EMBL/GenBank/DDBJ whole genome shotgun (WGS) entry which is preliminary data.</text>
</comment>
<dbReference type="Proteomes" id="UP000220797">
    <property type="component" value="Unassembled WGS sequence"/>
</dbReference>